<organism evidence="3 4">
    <name type="scientific">Jaapia argillacea MUCL 33604</name>
    <dbReference type="NCBI Taxonomy" id="933084"/>
    <lineage>
        <taxon>Eukaryota</taxon>
        <taxon>Fungi</taxon>
        <taxon>Dikarya</taxon>
        <taxon>Basidiomycota</taxon>
        <taxon>Agaricomycotina</taxon>
        <taxon>Agaricomycetes</taxon>
        <taxon>Agaricomycetidae</taxon>
        <taxon>Jaapiales</taxon>
        <taxon>Jaapiaceae</taxon>
        <taxon>Jaapia</taxon>
    </lineage>
</organism>
<feature type="compositionally biased region" description="Acidic residues" evidence="1">
    <location>
        <begin position="161"/>
        <end position="177"/>
    </location>
</feature>
<feature type="region of interest" description="Disordered" evidence="1">
    <location>
        <begin position="447"/>
        <end position="471"/>
    </location>
</feature>
<feature type="region of interest" description="Disordered" evidence="1">
    <location>
        <begin position="399"/>
        <end position="420"/>
    </location>
</feature>
<accession>A0A067QHZ6</accession>
<keyword evidence="4" id="KW-1185">Reference proteome</keyword>
<feature type="region of interest" description="Disordered" evidence="1">
    <location>
        <begin position="121"/>
        <end position="237"/>
    </location>
</feature>
<feature type="domain" description="Wbp11/ELF5/Saf1 N-terminal" evidence="2">
    <location>
        <begin position="4"/>
        <end position="78"/>
    </location>
</feature>
<feature type="compositionally biased region" description="Low complexity" evidence="1">
    <location>
        <begin position="367"/>
        <end position="382"/>
    </location>
</feature>
<evidence type="ECO:0000259" key="2">
    <source>
        <dbReference type="Pfam" id="PF09429"/>
    </source>
</evidence>
<feature type="compositionally biased region" description="Pro residues" evidence="1">
    <location>
        <begin position="201"/>
        <end position="230"/>
    </location>
</feature>
<reference evidence="4" key="1">
    <citation type="journal article" date="2014" name="Proc. Natl. Acad. Sci. U.S.A.">
        <title>Extensive sampling of basidiomycete genomes demonstrates inadequacy of the white-rot/brown-rot paradigm for wood decay fungi.</title>
        <authorList>
            <person name="Riley R."/>
            <person name="Salamov A.A."/>
            <person name="Brown D.W."/>
            <person name="Nagy L.G."/>
            <person name="Floudas D."/>
            <person name="Held B.W."/>
            <person name="Levasseur A."/>
            <person name="Lombard V."/>
            <person name="Morin E."/>
            <person name="Otillar R."/>
            <person name="Lindquist E.A."/>
            <person name="Sun H."/>
            <person name="LaButti K.M."/>
            <person name="Schmutz J."/>
            <person name="Jabbour D."/>
            <person name="Luo H."/>
            <person name="Baker S.E."/>
            <person name="Pisabarro A.G."/>
            <person name="Walton J.D."/>
            <person name="Blanchette R.A."/>
            <person name="Henrissat B."/>
            <person name="Martin F."/>
            <person name="Cullen D."/>
            <person name="Hibbett D.S."/>
            <person name="Grigoriev I.V."/>
        </authorList>
    </citation>
    <scope>NUCLEOTIDE SEQUENCE [LARGE SCALE GENOMIC DNA]</scope>
    <source>
        <strain evidence="4">MUCL 33604</strain>
    </source>
</reference>
<dbReference type="OrthoDB" id="205569at2759"/>
<dbReference type="GO" id="GO:0006396">
    <property type="term" value="P:RNA processing"/>
    <property type="evidence" value="ECO:0007669"/>
    <property type="project" value="InterPro"/>
</dbReference>
<dbReference type="AlphaFoldDB" id="A0A067QHZ6"/>
<feature type="compositionally biased region" description="Basic and acidic residues" evidence="1">
    <location>
        <begin position="24"/>
        <end position="43"/>
    </location>
</feature>
<evidence type="ECO:0000313" key="4">
    <source>
        <dbReference type="Proteomes" id="UP000027265"/>
    </source>
</evidence>
<proteinExistence type="predicted"/>
<feature type="compositionally biased region" description="Basic and acidic residues" evidence="1">
    <location>
        <begin position="454"/>
        <end position="471"/>
    </location>
</feature>
<dbReference type="InterPro" id="IPR019007">
    <property type="entry name" value="Wbp11/ELF5/Saf1_N"/>
</dbReference>
<feature type="compositionally biased region" description="Acidic residues" evidence="1">
    <location>
        <begin position="185"/>
        <end position="199"/>
    </location>
</feature>
<dbReference type="Pfam" id="PF09429">
    <property type="entry name" value="Wbp11"/>
    <property type="match status" value="1"/>
</dbReference>
<protein>
    <recommendedName>
        <fullName evidence="2">Wbp11/ELF5/Saf1 N-terminal domain-containing protein</fullName>
    </recommendedName>
</protein>
<feature type="compositionally biased region" description="Basic and acidic residues" evidence="1">
    <location>
        <begin position="50"/>
        <end position="64"/>
    </location>
</feature>
<sequence>MAKGKNLNPADAFRKTQRKKELKKNKESRSKARDFALVKKDTRDDEEELEKLQAKAEPSKAERDRIQELKSELEAINKKKEEYVAEHPEHRHLVYKRRKVAKNGSEDEEELVLPKERNLFKKNGLPRHPERSIYYDPVMNPFGVAPPGMPYIERPLRPDEVSSDQEADGKDSDDDIAMPEGPPPAEEDEAEDDSDDDIPMPEGPPPPRSEHQPPLPPGPSLLPPFPPPLPMHILPPNFVSPPPLPYITNHSLPLRPFSVPSHIPSLYPPPPPGFQTGSFLPSPPPGLPQPPFPPPPPGFVSQGLPPHPPFLPTPPHHLPPPPPGFFPRHQSSGSLQDPLSSIPHQTFQAHRASKISTQVTPKPQTPTISANATAATSSSGASISAAAELRDFKKESTAFVPSSLKRKKPGGARSGSSSTSINAAPLVGVAEEAIAGPARPDLVSSLMGQFGPGKDVKESKEKGGGKGKDDYAKFMDDLGDILGPGAK</sequence>
<dbReference type="HOGENOM" id="CLU_040947_0_0_1"/>
<dbReference type="EMBL" id="KL197710">
    <property type="protein sequence ID" value="KDQ63142.1"/>
    <property type="molecule type" value="Genomic_DNA"/>
</dbReference>
<dbReference type="STRING" id="933084.A0A067QHZ6"/>
<gene>
    <name evidence="3" type="ORF">JAAARDRAFT_29143</name>
</gene>
<name>A0A067QHZ6_9AGAM</name>
<feature type="compositionally biased region" description="Polar residues" evidence="1">
    <location>
        <begin position="329"/>
        <end position="366"/>
    </location>
</feature>
<dbReference type="InParanoid" id="A0A067QHZ6"/>
<feature type="region of interest" description="Disordered" evidence="1">
    <location>
        <begin position="1"/>
        <end position="64"/>
    </location>
</feature>
<feature type="compositionally biased region" description="Pro residues" evidence="1">
    <location>
        <begin position="281"/>
        <end position="298"/>
    </location>
</feature>
<evidence type="ECO:0000256" key="1">
    <source>
        <dbReference type="SAM" id="MobiDB-lite"/>
    </source>
</evidence>
<feature type="region of interest" description="Disordered" evidence="1">
    <location>
        <begin position="259"/>
        <end position="382"/>
    </location>
</feature>
<feature type="compositionally biased region" description="Pro residues" evidence="1">
    <location>
        <begin position="305"/>
        <end position="325"/>
    </location>
</feature>
<dbReference type="Proteomes" id="UP000027265">
    <property type="component" value="Unassembled WGS sequence"/>
</dbReference>
<evidence type="ECO:0000313" key="3">
    <source>
        <dbReference type="EMBL" id="KDQ63142.1"/>
    </source>
</evidence>